<evidence type="ECO:0000256" key="2">
    <source>
        <dbReference type="ARBA" id="ARBA00004496"/>
    </source>
</evidence>
<comment type="subcellular location">
    <subcellularLocation>
        <location evidence="2">Cytoplasm</location>
    </subcellularLocation>
    <subcellularLocation>
        <location evidence="1">Nucleus</location>
    </subcellularLocation>
</comment>
<dbReference type="SMART" id="SM00571">
    <property type="entry name" value="DDT"/>
    <property type="match status" value="1"/>
</dbReference>
<feature type="domain" description="DDT" evidence="12">
    <location>
        <begin position="356"/>
        <end position="421"/>
    </location>
</feature>
<feature type="compositionally biased region" description="Basic and acidic residues" evidence="11">
    <location>
        <begin position="208"/>
        <end position="221"/>
    </location>
</feature>
<dbReference type="Pfam" id="PF15612">
    <property type="entry name" value="WHIM1"/>
    <property type="match status" value="1"/>
</dbReference>
<dbReference type="Proteomes" id="UP001567538">
    <property type="component" value="Unassembled WGS sequence"/>
</dbReference>
<feature type="coiled-coil region" evidence="10">
    <location>
        <begin position="497"/>
        <end position="524"/>
    </location>
</feature>
<evidence type="ECO:0000256" key="11">
    <source>
        <dbReference type="SAM" id="MobiDB-lite"/>
    </source>
</evidence>
<dbReference type="PANTHER" id="PTHR31169">
    <property type="entry name" value="OS05G0300700 PROTEIN"/>
    <property type="match status" value="1"/>
</dbReference>
<evidence type="ECO:0000313" key="14">
    <source>
        <dbReference type="Proteomes" id="UP001567538"/>
    </source>
</evidence>
<evidence type="ECO:0000256" key="9">
    <source>
        <dbReference type="ARBA" id="ARBA00023242"/>
    </source>
</evidence>
<protein>
    <recommendedName>
        <fullName evidence="12">DDT domain-containing protein</fullName>
    </recommendedName>
</protein>
<dbReference type="EMBL" id="JBEAFC010000002">
    <property type="protein sequence ID" value="KAL1566581.1"/>
    <property type="molecule type" value="Genomic_DNA"/>
</dbReference>
<dbReference type="GO" id="GO:0005737">
    <property type="term" value="C:cytoplasm"/>
    <property type="evidence" value="ECO:0007669"/>
    <property type="project" value="UniProtKB-SubCell"/>
</dbReference>
<evidence type="ECO:0000313" key="13">
    <source>
        <dbReference type="EMBL" id="KAL1566581.1"/>
    </source>
</evidence>
<evidence type="ECO:0000256" key="8">
    <source>
        <dbReference type="ARBA" id="ARBA00023163"/>
    </source>
</evidence>
<keyword evidence="7" id="KW-0805">Transcription regulation</keyword>
<feature type="region of interest" description="Disordered" evidence="11">
    <location>
        <begin position="1"/>
        <end position="39"/>
    </location>
</feature>
<reference evidence="13 14" key="1">
    <citation type="submission" date="2024-06" db="EMBL/GenBank/DDBJ databases">
        <title>A chromosome level genome sequence of Diviner's sage (Salvia divinorum).</title>
        <authorList>
            <person name="Ford S.A."/>
            <person name="Ro D.-K."/>
            <person name="Ness R.W."/>
            <person name="Phillips M.A."/>
        </authorList>
    </citation>
    <scope>NUCLEOTIDE SEQUENCE [LARGE SCALE GENOMIC DNA]</scope>
    <source>
        <strain evidence="13">SAF-2024a</strain>
        <tissue evidence="13">Leaf</tissue>
    </source>
</reference>
<proteinExistence type="predicted"/>
<dbReference type="PANTHER" id="PTHR31169:SF8">
    <property type="entry name" value="ZINC-FINGER DOMAIN OF MONOAMINE-OXIDASE A REPRESSOR R1 PROTEIN"/>
    <property type="match status" value="1"/>
</dbReference>
<keyword evidence="5" id="KW-0597">Phosphoprotein</keyword>
<organism evidence="13 14">
    <name type="scientific">Salvia divinorum</name>
    <name type="common">Maria pastora</name>
    <name type="synonym">Diviner's sage</name>
    <dbReference type="NCBI Taxonomy" id="28513"/>
    <lineage>
        <taxon>Eukaryota</taxon>
        <taxon>Viridiplantae</taxon>
        <taxon>Streptophyta</taxon>
        <taxon>Embryophyta</taxon>
        <taxon>Tracheophyta</taxon>
        <taxon>Spermatophyta</taxon>
        <taxon>Magnoliopsida</taxon>
        <taxon>eudicotyledons</taxon>
        <taxon>Gunneridae</taxon>
        <taxon>Pentapetalae</taxon>
        <taxon>asterids</taxon>
        <taxon>lamiids</taxon>
        <taxon>Lamiales</taxon>
        <taxon>Lamiaceae</taxon>
        <taxon>Nepetoideae</taxon>
        <taxon>Mentheae</taxon>
        <taxon>Salviinae</taxon>
        <taxon>Salvia</taxon>
        <taxon>Salvia subgen. Calosphace</taxon>
    </lineage>
</organism>
<keyword evidence="10" id="KW-0175">Coiled coil</keyword>
<dbReference type="InterPro" id="IPR018866">
    <property type="entry name" value="Znf-4CXXC_R1"/>
</dbReference>
<dbReference type="InterPro" id="IPR018501">
    <property type="entry name" value="DDT_dom"/>
</dbReference>
<evidence type="ECO:0000256" key="4">
    <source>
        <dbReference type="ARBA" id="ARBA00022499"/>
    </source>
</evidence>
<keyword evidence="4" id="KW-1017">Isopeptide bond</keyword>
<keyword evidence="8" id="KW-0804">Transcription</keyword>
<dbReference type="InterPro" id="IPR040221">
    <property type="entry name" value="CDCA7/CDA7L"/>
</dbReference>
<keyword evidence="3" id="KW-0963">Cytoplasm</keyword>
<dbReference type="InterPro" id="IPR028942">
    <property type="entry name" value="WHIM1_dom"/>
</dbReference>
<dbReference type="GO" id="GO:0005634">
    <property type="term" value="C:nucleus"/>
    <property type="evidence" value="ECO:0007669"/>
    <property type="project" value="UniProtKB-SubCell"/>
</dbReference>
<dbReference type="AlphaFoldDB" id="A0ABD1ID05"/>
<evidence type="ECO:0000259" key="12">
    <source>
        <dbReference type="PROSITE" id="PS50827"/>
    </source>
</evidence>
<accession>A0ABD1ID05</accession>
<name>A0ABD1ID05_SALDI</name>
<evidence type="ECO:0000256" key="7">
    <source>
        <dbReference type="ARBA" id="ARBA00023015"/>
    </source>
</evidence>
<evidence type="ECO:0000256" key="10">
    <source>
        <dbReference type="SAM" id="Coils"/>
    </source>
</evidence>
<feature type="compositionally biased region" description="Basic and acidic residues" evidence="11">
    <location>
        <begin position="259"/>
        <end position="268"/>
    </location>
</feature>
<keyword evidence="9" id="KW-0539">Nucleus</keyword>
<evidence type="ECO:0000256" key="1">
    <source>
        <dbReference type="ARBA" id="ARBA00004123"/>
    </source>
</evidence>
<keyword evidence="6" id="KW-0832">Ubl conjugation</keyword>
<feature type="region of interest" description="Disordered" evidence="11">
    <location>
        <begin position="171"/>
        <end position="190"/>
    </location>
</feature>
<sequence length="651" mass="72516">MAVDSGAASSQILKSPKKNTKSQQDPPLSQKAKRKSSPGIRLVGGRIYDSVNGRTCHQCRQKTRDFTAACKNQMNNKSCTIMYCHKCLLNRYGEKAEEVDALGEWSCPKCRDICNCSVCMKKKGHQPTGILINTAKKTGFSSVSEMLLKGAQRLSCEKDVAVIAALPKKEVAPSPRKRGKENAFDGKVDANMADGTDKKFKKVKVHKGSKDDLTLEMHDSNKNLGTEGTGSCGAKKSIKMKRDRSYELENTKDNDEILKEKSVNEVEKKPKKSRKKLEKDDSKQSDVNPDKNVNCGITMTRKDVVKPLGKDNTMRDEIESANTLVVLKQHNSNIFPDIPMPLGTELNNVAGFDVSTEDVGNALQFLEFCAAFGKILEVKKGQPEHVLQDMFQGRAGRRGKFSVTVQFHILLLSILQTEQGEECGELSPLVGKNSWFSALKNCFSESQSLVKAQGLDCLERASDYESLEPSEKLRLLNSLCDEILETEKVRSWIDEQNAEFAEKVKEARQEVFAAKQKEKTLKQKMKDDIAEVIIAKHGAPLSISEHEAIVSNIKREAAEAHAKVLESQGILLEKSRTCNAIRIEPLLVEHGGNAYWKLNCFGNVLRQDVGKGDTLTLNEKWFSIDDEGKEAVQKHIYSLSGKRPSFLCRQN</sequence>
<evidence type="ECO:0000256" key="6">
    <source>
        <dbReference type="ARBA" id="ARBA00022843"/>
    </source>
</evidence>
<feature type="region of interest" description="Disordered" evidence="11">
    <location>
        <begin position="259"/>
        <end position="295"/>
    </location>
</feature>
<dbReference type="PROSITE" id="PS50827">
    <property type="entry name" value="DDT"/>
    <property type="match status" value="1"/>
</dbReference>
<keyword evidence="14" id="KW-1185">Reference proteome</keyword>
<comment type="caution">
    <text evidence="13">The sequence shown here is derived from an EMBL/GenBank/DDBJ whole genome shotgun (WGS) entry which is preliminary data.</text>
</comment>
<evidence type="ECO:0000256" key="5">
    <source>
        <dbReference type="ARBA" id="ARBA00022553"/>
    </source>
</evidence>
<feature type="region of interest" description="Disordered" evidence="11">
    <location>
        <begin position="200"/>
        <end position="247"/>
    </location>
</feature>
<evidence type="ECO:0000256" key="3">
    <source>
        <dbReference type="ARBA" id="ARBA00022490"/>
    </source>
</evidence>
<gene>
    <name evidence="13" type="ORF">AAHA92_02176</name>
</gene>
<dbReference type="Pfam" id="PF10497">
    <property type="entry name" value="zf-4CXXC_R1"/>
    <property type="match status" value="1"/>
</dbReference>